<keyword evidence="1" id="KW-0812">Transmembrane</keyword>
<protein>
    <submittedName>
        <fullName evidence="4">DUF4179 domain-containing protein</fullName>
    </submittedName>
</protein>
<evidence type="ECO:0000259" key="2">
    <source>
        <dbReference type="Pfam" id="PF13786"/>
    </source>
</evidence>
<name>A0ABT8JIY3_9BACL</name>
<dbReference type="Proteomes" id="UP001174205">
    <property type="component" value="Unassembled WGS sequence"/>
</dbReference>
<keyword evidence="5" id="KW-1185">Reference proteome</keyword>
<dbReference type="Pfam" id="PF18705">
    <property type="entry name" value="DUF5643"/>
    <property type="match status" value="1"/>
</dbReference>
<keyword evidence="1" id="KW-1133">Transmembrane helix</keyword>
<feature type="domain" description="DUF4179" evidence="2">
    <location>
        <begin position="61"/>
        <end position="144"/>
    </location>
</feature>
<keyword evidence="1" id="KW-0472">Membrane</keyword>
<accession>A0ABT8JIY3</accession>
<dbReference type="RefSeq" id="WP_301249540.1">
    <property type="nucleotide sequence ID" value="NZ_JAROCD010000018.1"/>
</dbReference>
<evidence type="ECO:0000256" key="1">
    <source>
        <dbReference type="SAM" id="Phobius"/>
    </source>
</evidence>
<sequence length="375" mass="41057">MSNPFNIDQELRAQAKERPVMSTTVRKRIDATLESLPESSSMNSEPFSRNPRLRQGLRRTIAATIAAGVLGVTVFASGFVSPVMADSLRSIPLVGSLFSSIEADMGLRTAGDKGLTKLVNSNVSFEDVKLEVLETVYDGTRAAFLVHVTAPNLKNGEYDNGKDIVKLSNGIDNVFFNVNGTEQGGGLFYGPAGQTQPDTLLFEQVIPPNQASAGLPDQFDAEVMFTLQGIDHEFKLNIPFTKTTEDIQHIKPNAIVSNDLITASVTEAQVTPITTRISTVISLNGQSTLTAKDQDQLRNIGFAINDDQGRQLTPLNGEGLYEGNQLKSARIYATTPGDTKYLIVKPFEIEDDFTEEITDRQFIKGMDMKIELHRP</sequence>
<evidence type="ECO:0000313" key="5">
    <source>
        <dbReference type="Proteomes" id="UP001174205"/>
    </source>
</evidence>
<feature type="domain" description="DUF5643" evidence="3">
    <location>
        <begin position="250"/>
        <end position="364"/>
    </location>
</feature>
<gene>
    <name evidence="4" type="ORF">P5G61_28125</name>
</gene>
<dbReference type="Pfam" id="PF13786">
    <property type="entry name" value="DUF4179"/>
    <property type="match status" value="1"/>
</dbReference>
<dbReference type="InterPro" id="IPR040680">
    <property type="entry name" value="DUF5643"/>
</dbReference>
<proteinExistence type="predicted"/>
<organism evidence="4 5">
    <name type="scientific">Paenibacillus vandeheii</name>
    <dbReference type="NCBI Taxonomy" id="3035917"/>
    <lineage>
        <taxon>Bacteria</taxon>
        <taxon>Bacillati</taxon>
        <taxon>Bacillota</taxon>
        <taxon>Bacilli</taxon>
        <taxon>Bacillales</taxon>
        <taxon>Paenibacillaceae</taxon>
        <taxon>Paenibacillus</taxon>
    </lineage>
</organism>
<evidence type="ECO:0000313" key="4">
    <source>
        <dbReference type="EMBL" id="MDN4605123.1"/>
    </source>
</evidence>
<dbReference type="InterPro" id="IPR025436">
    <property type="entry name" value="DUF4179"/>
</dbReference>
<feature type="transmembrane region" description="Helical" evidence="1">
    <location>
        <begin position="61"/>
        <end position="80"/>
    </location>
</feature>
<dbReference type="EMBL" id="JAROCD010000018">
    <property type="protein sequence ID" value="MDN4605123.1"/>
    <property type="molecule type" value="Genomic_DNA"/>
</dbReference>
<comment type="caution">
    <text evidence="4">The sequence shown here is derived from an EMBL/GenBank/DDBJ whole genome shotgun (WGS) entry which is preliminary data.</text>
</comment>
<evidence type="ECO:0000259" key="3">
    <source>
        <dbReference type="Pfam" id="PF18705"/>
    </source>
</evidence>
<reference evidence="4" key="1">
    <citation type="submission" date="2023-03" db="EMBL/GenBank/DDBJ databases">
        <title>MT1 and MT2 Draft Genomes of Novel Species.</title>
        <authorList>
            <person name="Venkateswaran K."/>
        </authorList>
    </citation>
    <scope>NUCLEOTIDE SEQUENCE</scope>
    <source>
        <strain evidence="4">F6_3S_P_1C</strain>
    </source>
</reference>